<name>A0ABY3SCR3_9BACL</name>
<organism evidence="1 2">
    <name type="scientific">Paenibacillus hexagrammi</name>
    <dbReference type="NCBI Taxonomy" id="2908839"/>
    <lineage>
        <taxon>Bacteria</taxon>
        <taxon>Bacillati</taxon>
        <taxon>Bacillota</taxon>
        <taxon>Bacilli</taxon>
        <taxon>Bacillales</taxon>
        <taxon>Paenibacillaceae</taxon>
        <taxon>Paenibacillus</taxon>
    </lineage>
</organism>
<keyword evidence="2" id="KW-1185">Reference proteome</keyword>
<gene>
    <name evidence="1" type="ORF">L0M14_14975</name>
</gene>
<dbReference type="Proteomes" id="UP001649230">
    <property type="component" value="Chromosome"/>
</dbReference>
<evidence type="ECO:0000313" key="2">
    <source>
        <dbReference type="Proteomes" id="UP001649230"/>
    </source>
</evidence>
<protein>
    <recommendedName>
        <fullName evidence="3">Transposase</fullName>
    </recommendedName>
</protein>
<dbReference type="EMBL" id="CP090978">
    <property type="protein sequence ID" value="UJF31190.1"/>
    <property type="molecule type" value="Genomic_DNA"/>
</dbReference>
<proteinExistence type="predicted"/>
<dbReference type="RefSeq" id="WP_235117539.1">
    <property type="nucleotide sequence ID" value="NZ_CP090978.1"/>
</dbReference>
<reference evidence="1 2" key="1">
    <citation type="journal article" date="2024" name="Int. J. Syst. Evol. Microbiol.">
        <title>Paenibacillus hexagrammi sp. nov., a novel bacterium isolated from the gut content of Hexagrammos agrammus.</title>
        <authorList>
            <person name="Jung H.K."/>
            <person name="Kim D.G."/>
            <person name="Zin H."/>
            <person name="Park J."/>
            <person name="Jung H."/>
            <person name="Kim Y.O."/>
            <person name="Kong H.J."/>
            <person name="Kim J.W."/>
            <person name="Kim Y.S."/>
        </authorList>
    </citation>
    <scope>NUCLEOTIDE SEQUENCE [LARGE SCALE GENOMIC DNA]</scope>
    <source>
        <strain evidence="1 2">YPD9-1</strain>
    </source>
</reference>
<evidence type="ECO:0000313" key="1">
    <source>
        <dbReference type="EMBL" id="UJF31190.1"/>
    </source>
</evidence>
<evidence type="ECO:0008006" key="3">
    <source>
        <dbReference type="Google" id="ProtNLM"/>
    </source>
</evidence>
<accession>A0ABY3SCR3</accession>
<sequence length="53" mass="6116">MQILECERIAFQLGISSDTLEAWKKQLQEQLDTNEQQPPSKVFHSRLVLSTIS</sequence>